<organism evidence="8 9">
    <name type="scientific">Tepiditoga spiralis</name>
    <dbReference type="NCBI Taxonomy" id="2108365"/>
    <lineage>
        <taxon>Bacteria</taxon>
        <taxon>Thermotogati</taxon>
        <taxon>Thermotogota</taxon>
        <taxon>Thermotogae</taxon>
        <taxon>Petrotogales</taxon>
        <taxon>Petrotogaceae</taxon>
        <taxon>Tepiditoga</taxon>
    </lineage>
</organism>
<dbReference type="Proteomes" id="UP000516361">
    <property type="component" value="Chromosome"/>
</dbReference>
<dbReference type="InterPro" id="IPR007197">
    <property type="entry name" value="rSAM"/>
</dbReference>
<dbReference type="InterPro" id="IPR032432">
    <property type="entry name" value="Radical_SAM_C"/>
</dbReference>
<accession>A0A7G1G5F8</accession>
<reference evidence="8 9" key="1">
    <citation type="submission" date="2018-06" db="EMBL/GenBank/DDBJ databases">
        <title>Genome sequencing of Oceanotoga sp. sy52.</title>
        <authorList>
            <person name="Mori K."/>
        </authorList>
    </citation>
    <scope>NUCLEOTIDE SEQUENCE [LARGE SCALE GENOMIC DNA]</scope>
    <source>
        <strain evidence="9">sy52</strain>
    </source>
</reference>
<dbReference type="SFLD" id="SFLDG01086">
    <property type="entry name" value="elongater_protein-like"/>
    <property type="match status" value="1"/>
</dbReference>
<feature type="domain" description="Radical SAM core" evidence="7">
    <location>
        <begin position="1"/>
        <end position="237"/>
    </location>
</feature>
<dbReference type="InterPro" id="IPR039661">
    <property type="entry name" value="ELP3"/>
</dbReference>
<evidence type="ECO:0000256" key="5">
    <source>
        <dbReference type="ARBA" id="ARBA00023004"/>
    </source>
</evidence>
<dbReference type="SUPFAM" id="SSF102114">
    <property type="entry name" value="Radical SAM enzymes"/>
    <property type="match status" value="1"/>
</dbReference>
<keyword evidence="6" id="KW-0411">Iron-sulfur</keyword>
<keyword evidence="2" id="KW-0004">4Fe-4S</keyword>
<dbReference type="GO" id="GO:0046872">
    <property type="term" value="F:metal ion binding"/>
    <property type="evidence" value="ECO:0007669"/>
    <property type="project" value="UniProtKB-KW"/>
</dbReference>
<proteinExistence type="predicted"/>
<keyword evidence="5" id="KW-0408">Iron</keyword>
<evidence type="ECO:0000256" key="4">
    <source>
        <dbReference type="ARBA" id="ARBA00022723"/>
    </source>
</evidence>
<evidence type="ECO:0000259" key="7">
    <source>
        <dbReference type="PROSITE" id="PS51918"/>
    </source>
</evidence>
<dbReference type="InterPro" id="IPR023404">
    <property type="entry name" value="rSAM_horseshoe"/>
</dbReference>
<sequence>MSREYIIPIFIPHAGCKKRCVFCNEYSATGIKKYPDLNELEKEFNRYSSYFKEKNNVYIAFYGSTFTGIKDELMKFYLNWAQKKINDGLVSGIRFSTSPEEINDKKFEILKDFDISVIEVGVQSFFEDVLKSANRPHDLNDVYNAINVLDKYNVKYGLHLMTGLLNSSYEKDIKSAEIASKTKADFFRIHPSVILKNSTLEIMYKKNTYIPESIDRAVEKVAKMTVILEREGKKVIRMGLCLYGDEINNVVAGPYHQSFGDLVRSHIAKLILTKIKFNELSIPMAYKSNFIGYKKSNKKYLINNISFNDEEKFYLDKKEFDYIELLRKINFDS</sequence>
<dbReference type="PANTHER" id="PTHR11135:SF0">
    <property type="entry name" value="ELONGATOR COMPLEX PROTEIN 3"/>
    <property type="match status" value="1"/>
</dbReference>
<evidence type="ECO:0000313" key="9">
    <source>
        <dbReference type="Proteomes" id="UP000516361"/>
    </source>
</evidence>
<comment type="cofactor">
    <cofactor evidence="1">
        <name>[4Fe-4S] cluster</name>
        <dbReference type="ChEBI" id="CHEBI:49883"/>
    </cofactor>
</comment>
<dbReference type="GO" id="GO:0005737">
    <property type="term" value="C:cytoplasm"/>
    <property type="evidence" value="ECO:0007669"/>
    <property type="project" value="TreeGrafter"/>
</dbReference>
<dbReference type="InterPro" id="IPR006638">
    <property type="entry name" value="Elp3/MiaA/NifB-like_rSAM"/>
</dbReference>
<evidence type="ECO:0000313" key="8">
    <source>
        <dbReference type="EMBL" id="BBE30127.1"/>
    </source>
</evidence>
<protein>
    <submittedName>
        <fullName evidence="8">Radical SAM protein</fullName>
    </submittedName>
</protein>
<evidence type="ECO:0000256" key="2">
    <source>
        <dbReference type="ARBA" id="ARBA00022485"/>
    </source>
</evidence>
<dbReference type="SFLD" id="SFLDS00029">
    <property type="entry name" value="Radical_SAM"/>
    <property type="match status" value="1"/>
</dbReference>
<dbReference type="GO" id="GO:0003824">
    <property type="term" value="F:catalytic activity"/>
    <property type="evidence" value="ECO:0007669"/>
    <property type="project" value="InterPro"/>
</dbReference>
<dbReference type="AlphaFoldDB" id="A0A7G1G5F8"/>
<evidence type="ECO:0000256" key="6">
    <source>
        <dbReference type="ARBA" id="ARBA00023014"/>
    </source>
</evidence>
<dbReference type="InParanoid" id="A0A7G1G5F8"/>
<dbReference type="SMART" id="SM00729">
    <property type="entry name" value="Elp3"/>
    <property type="match status" value="1"/>
</dbReference>
<dbReference type="KEGG" id="ocy:OSSY52_02680"/>
<dbReference type="Gene3D" id="3.80.30.20">
    <property type="entry name" value="tm_1862 like domain"/>
    <property type="match status" value="1"/>
</dbReference>
<keyword evidence="9" id="KW-1185">Reference proteome</keyword>
<evidence type="ECO:0000256" key="3">
    <source>
        <dbReference type="ARBA" id="ARBA00022691"/>
    </source>
</evidence>
<dbReference type="Pfam" id="PF04055">
    <property type="entry name" value="Radical_SAM"/>
    <property type="match status" value="1"/>
</dbReference>
<name>A0A7G1G5F8_9BACT</name>
<dbReference type="GO" id="GO:0002926">
    <property type="term" value="P:tRNA wobble base 5-methoxycarbonylmethyl-2-thiouridinylation"/>
    <property type="evidence" value="ECO:0007669"/>
    <property type="project" value="TreeGrafter"/>
</dbReference>
<evidence type="ECO:0000256" key="1">
    <source>
        <dbReference type="ARBA" id="ARBA00001966"/>
    </source>
</evidence>
<dbReference type="Pfam" id="PF16199">
    <property type="entry name" value="Radical_SAM_C"/>
    <property type="match status" value="1"/>
</dbReference>
<keyword evidence="4" id="KW-0479">Metal-binding</keyword>
<keyword evidence="3" id="KW-0949">S-adenosyl-L-methionine</keyword>
<dbReference type="PROSITE" id="PS51918">
    <property type="entry name" value="RADICAL_SAM"/>
    <property type="match status" value="1"/>
</dbReference>
<dbReference type="InterPro" id="IPR058240">
    <property type="entry name" value="rSAM_sf"/>
</dbReference>
<dbReference type="EMBL" id="AP018712">
    <property type="protein sequence ID" value="BBE30127.1"/>
    <property type="molecule type" value="Genomic_DNA"/>
</dbReference>
<dbReference type="GO" id="GO:0051539">
    <property type="term" value="F:4 iron, 4 sulfur cluster binding"/>
    <property type="evidence" value="ECO:0007669"/>
    <property type="project" value="UniProtKB-KW"/>
</dbReference>
<dbReference type="PANTHER" id="PTHR11135">
    <property type="entry name" value="HISTONE ACETYLTRANSFERASE-RELATED"/>
    <property type="match status" value="1"/>
</dbReference>
<dbReference type="CDD" id="cd01335">
    <property type="entry name" value="Radical_SAM"/>
    <property type="match status" value="1"/>
</dbReference>
<dbReference type="RefSeq" id="WP_190615256.1">
    <property type="nucleotide sequence ID" value="NZ_AP018712.1"/>
</dbReference>
<gene>
    <name evidence="8" type="ORF">OSSY52_02680</name>
</gene>